<evidence type="ECO:0000256" key="1">
    <source>
        <dbReference type="ARBA" id="ARBA00004162"/>
    </source>
</evidence>
<evidence type="ECO:0000313" key="8">
    <source>
        <dbReference type="EMBL" id="KAF5757538.1"/>
    </source>
</evidence>
<sequence length="77" mass="8766">MRIAGSNNTGKSKKKVSSKLGGILKEQKARLYIIRRCVIFFRYALEKSCGKIVNIYGSRASQFCNPTYWPLMGLNVY</sequence>
<evidence type="ECO:0000256" key="6">
    <source>
        <dbReference type="ARBA" id="ARBA00023136"/>
    </source>
</evidence>
<keyword evidence="5" id="KW-1133">Transmembrane helix</keyword>
<dbReference type="EMBL" id="MNCJ02000332">
    <property type="protein sequence ID" value="KAF5757538.1"/>
    <property type="molecule type" value="Genomic_DNA"/>
</dbReference>
<evidence type="ECO:0008006" key="10">
    <source>
        <dbReference type="Google" id="ProtNLM"/>
    </source>
</evidence>
<evidence type="ECO:0000256" key="3">
    <source>
        <dbReference type="ARBA" id="ARBA00022475"/>
    </source>
</evidence>
<evidence type="ECO:0000256" key="5">
    <source>
        <dbReference type="ARBA" id="ARBA00022989"/>
    </source>
</evidence>
<dbReference type="AlphaFoldDB" id="A0A9K3DNK2"/>
<gene>
    <name evidence="8" type="ORF">HanXRQr2_Chr17g0827941</name>
</gene>
<keyword evidence="3" id="KW-1003">Cell membrane</keyword>
<dbReference type="GO" id="GO:0048367">
    <property type="term" value="P:shoot system development"/>
    <property type="evidence" value="ECO:0007669"/>
    <property type="project" value="UniProtKB-ARBA"/>
</dbReference>
<protein>
    <recommendedName>
        <fullName evidence="10">DVL</fullName>
    </recommendedName>
</protein>
<dbReference type="GO" id="GO:0008285">
    <property type="term" value="P:negative regulation of cell population proliferation"/>
    <property type="evidence" value="ECO:0007669"/>
    <property type="project" value="InterPro"/>
</dbReference>
<dbReference type="PANTHER" id="PTHR47855:SF3">
    <property type="entry name" value="SMALL POLYPEPTIDE DEVIL 1-RELATED"/>
    <property type="match status" value="1"/>
</dbReference>
<keyword evidence="4" id="KW-0812">Transmembrane</keyword>
<dbReference type="Pfam" id="PF08137">
    <property type="entry name" value="DVL"/>
    <property type="match status" value="1"/>
</dbReference>
<evidence type="ECO:0000256" key="2">
    <source>
        <dbReference type="ARBA" id="ARBA00022473"/>
    </source>
</evidence>
<reference evidence="8" key="1">
    <citation type="journal article" date="2017" name="Nature">
        <title>The sunflower genome provides insights into oil metabolism, flowering and Asterid evolution.</title>
        <authorList>
            <person name="Badouin H."/>
            <person name="Gouzy J."/>
            <person name="Grassa C.J."/>
            <person name="Murat F."/>
            <person name="Staton S.E."/>
            <person name="Cottret L."/>
            <person name="Lelandais-Briere C."/>
            <person name="Owens G.L."/>
            <person name="Carrere S."/>
            <person name="Mayjonade B."/>
            <person name="Legrand L."/>
            <person name="Gill N."/>
            <person name="Kane N.C."/>
            <person name="Bowers J.E."/>
            <person name="Hubner S."/>
            <person name="Bellec A."/>
            <person name="Berard A."/>
            <person name="Berges H."/>
            <person name="Blanchet N."/>
            <person name="Boniface M.C."/>
            <person name="Brunel D."/>
            <person name="Catrice O."/>
            <person name="Chaidir N."/>
            <person name="Claudel C."/>
            <person name="Donnadieu C."/>
            <person name="Faraut T."/>
            <person name="Fievet G."/>
            <person name="Helmstetter N."/>
            <person name="King M."/>
            <person name="Knapp S.J."/>
            <person name="Lai Z."/>
            <person name="Le Paslier M.C."/>
            <person name="Lippi Y."/>
            <person name="Lorenzon L."/>
            <person name="Mandel J.R."/>
            <person name="Marage G."/>
            <person name="Marchand G."/>
            <person name="Marquand E."/>
            <person name="Bret-Mestries E."/>
            <person name="Morien E."/>
            <person name="Nambeesan S."/>
            <person name="Nguyen T."/>
            <person name="Pegot-Espagnet P."/>
            <person name="Pouilly N."/>
            <person name="Raftis F."/>
            <person name="Sallet E."/>
            <person name="Schiex T."/>
            <person name="Thomas J."/>
            <person name="Vandecasteele C."/>
            <person name="Vares D."/>
            <person name="Vear F."/>
            <person name="Vautrin S."/>
            <person name="Crespi M."/>
            <person name="Mangin B."/>
            <person name="Burke J.M."/>
            <person name="Salse J."/>
            <person name="Munos S."/>
            <person name="Vincourt P."/>
            <person name="Rieseberg L.H."/>
            <person name="Langlade N.B."/>
        </authorList>
    </citation>
    <scope>NUCLEOTIDE SEQUENCE</scope>
    <source>
        <tissue evidence="8">Leaves</tissue>
    </source>
</reference>
<comment type="caution">
    <text evidence="8">The sequence shown here is derived from an EMBL/GenBank/DDBJ whole genome shotgun (WGS) entry which is preliminary data.</text>
</comment>
<dbReference type="Gramene" id="mRNA:HanXRQr2_Chr17g0827941">
    <property type="protein sequence ID" value="mRNA:HanXRQr2_Chr17g0827941"/>
    <property type="gene ID" value="HanXRQr2_Chr17g0827941"/>
</dbReference>
<dbReference type="PANTHER" id="PTHR47855">
    <property type="entry name" value="OS01G0525701 PROTEIN"/>
    <property type="match status" value="1"/>
</dbReference>
<keyword evidence="6" id="KW-0472">Membrane</keyword>
<evidence type="ECO:0000256" key="4">
    <source>
        <dbReference type="ARBA" id="ARBA00022692"/>
    </source>
</evidence>
<organism evidence="8 9">
    <name type="scientific">Helianthus annuus</name>
    <name type="common">Common sunflower</name>
    <dbReference type="NCBI Taxonomy" id="4232"/>
    <lineage>
        <taxon>Eukaryota</taxon>
        <taxon>Viridiplantae</taxon>
        <taxon>Streptophyta</taxon>
        <taxon>Embryophyta</taxon>
        <taxon>Tracheophyta</taxon>
        <taxon>Spermatophyta</taxon>
        <taxon>Magnoliopsida</taxon>
        <taxon>eudicotyledons</taxon>
        <taxon>Gunneridae</taxon>
        <taxon>Pentapetalae</taxon>
        <taxon>asterids</taxon>
        <taxon>campanulids</taxon>
        <taxon>Asterales</taxon>
        <taxon>Asteraceae</taxon>
        <taxon>Asteroideae</taxon>
        <taxon>Heliantheae alliance</taxon>
        <taxon>Heliantheae</taxon>
        <taxon>Helianthus</taxon>
    </lineage>
</organism>
<proteinExistence type="inferred from homology"/>
<dbReference type="InterPro" id="IPR052153">
    <property type="entry name" value="DVL/RTFL_small_peptides"/>
</dbReference>
<dbReference type="GO" id="GO:0005886">
    <property type="term" value="C:plasma membrane"/>
    <property type="evidence" value="ECO:0007669"/>
    <property type="project" value="UniProtKB-SubCell"/>
</dbReference>
<dbReference type="InterPro" id="IPR012552">
    <property type="entry name" value="DVL"/>
</dbReference>
<reference evidence="8" key="2">
    <citation type="submission" date="2020-06" db="EMBL/GenBank/DDBJ databases">
        <title>Helianthus annuus Genome sequencing and assembly Release 2.</title>
        <authorList>
            <person name="Gouzy J."/>
            <person name="Langlade N."/>
            <person name="Munos S."/>
        </authorList>
    </citation>
    <scope>NUCLEOTIDE SEQUENCE</scope>
    <source>
        <tissue evidence="8">Leaves</tissue>
    </source>
</reference>
<evidence type="ECO:0000256" key="7">
    <source>
        <dbReference type="ARBA" id="ARBA00024340"/>
    </source>
</evidence>
<accession>A0A9K3DNK2</accession>
<comment type="subcellular location">
    <subcellularLocation>
        <location evidence="1">Cell membrane</location>
        <topology evidence="1">Single-pass membrane protein</topology>
    </subcellularLocation>
</comment>
<evidence type="ECO:0000313" key="9">
    <source>
        <dbReference type="Proteomes" id="UP000215914"/>
    </source>
</evidence>
<comment type="similarity">
    <text evidence="7">Belongs to the DVL/RTFL small polypeptides family.</text>
</comment>
<keyword evidence="9" id="KW-1185">Reference proteome</keyword>
<name>A0A9K3DNK2_HELAN</name>
<keyword evidence="2" id="KW-0217">Developmental protein</keyword>
<dbReference type="Proteomes" id="UP000215914">
    <property type="component" value="Unassembled WGS sequence"/>
</dbReference>